<evidence type="ECO:0000313" key="2">
    <source>
        <dbReference type="EMBL" id="MQQ10432.1"/>
    </source>
</evidence>
<sequence length="98" mass="11561">MFAFGYYLARYIDWCDAQVKRLKLWQAIAIEMLAVVLIFLVVENAPGWLAALVFVILVPSLWVFGFVAHRHFKQVYVKKRTAEKQLRKNQNMLKGFRK</sequence>
<proteinExistence type="predicted"/>
<protein>
    <submittedName>
        <fullName evidence="2">Uncharacterized protein</fullName>
    </submittedName>
</protein>
<keyword evidence="1" id="KW-0472">Membrane</keyword>
<dbReference type="Proteomes" id="UP000444174">
    <property type="component" value="Unassembled WGS sequence"/>
</dbReference>
<reference evidence="2 3" key="1">
    <citation type="submission" date="2019-10" db="EMBL/GenBank/DDBJ databases">
        <title>Epibacterium sp. nov., isolated from seawater.</title>
        <authorList>
            <person name="Zhang X."/>
            <person name="Li N."/>
        </authorList>
    </citation>
    <scope>NUCLEOTIDE SEQUENCE [LARGE SCALE GENOMIC DNA]</scope>
    <source>
        <strain evidence="2 3">SM1979</strain>
    </source>
</reference>
<keyword evidence="1" id="KW-0812">Transmembrane</keyword>
<dbReference type="AlphaFoldDB" id="A0A843YMH2"/>
<keyword evidence="3" id="KW-1185">Reference proteome</keyword>
<keyword evidence="1" id="KW-1133">Transmembrane helix</keyword>
<gene>
    <name evidence="2" type="ORF">GFB49_18355</name>
</gene>
<feature type="transmembrane region" description="Helical" evidence="1">
    <location>
        <begin position="24"/>
        <end position="42"/>
    </location>
</feature>
<name>A0A843YMH2_9RHOB</name>
<dbReference type="EMBL" id="WIBF01000015">
    <property type="protein sequence ID" value="MQQ10432.1"/>
    <property type="molecule type" value="Genomic_DNA"/>
</dbReference>
<organism evidence="2 3">
    <name type="scientific">Tritonibacter litoralis</name>
    <dbReference type="NCBI Taxonomy" id="2662264"/>
    <lineage>
        <taxon>Bacteria</taxon>
        <taxon>Pseudomonadati</taxon>
        <taxon>Pseudomonadota</taxon>
        <taxon>Alphaproteobacteria</taxon>
        <taxon>Rhodobacterales</taxon>
        <taxon>Paracoccaceae</taxon>
        <taxon>Tritonibacter</taxon>
    </lineage>
</organism>
<feature type="transmembrane region" description="Helical" evidence="1">
    <location>
        <begin position="48"/>
        <end position="68"/>
    </location>
</feature>
<evidence type="ECO:0000256" key="1">
    <source>
        <dbReference type="SAM" id="Phobius"/>
    </source>
</evidence>
<evidence type="ECO:0000313" key="3">
    <source>
        <dbReference type="Proteomes" id="UP000444174"/>
    </source>
</evidence>
<comment type="caution">
    <text evidence="2">The sequence shown here is derived from an EMBL/GenBank/DDBJ whole genome shotgun (WGS) entry which is preliminary data.</text>
</comment>
<dbReference type="RefSeq" id="WP_153217413.1">
    <property type="nucleotide sequence ID" value="NZ_WIBF01000015.1"/>
</dbReference>
<accession>A0A843YMH2</accession>